<dbReference type="SMART" id="SM00530">
    <property type="entry name" value="HTH_XRE"/>
    <property type="match status" value="1"/>
</dbReference>
<dbReference type="CDD" id="cd00093">
    <property type="entry name" value="HTH_XRE"/>
    <property type="match status" value="1"/>
</dbReference>
<proteinExistence type="predicted"/>
<comment type="caution">
    <text evidence="2">The sequence shown here is derived from an EMBL/GenBank/DDBJ whole genome shotgun (WGS) entry which is preliminary data.</text>
</comment>
<reference evidence="2 3" key="2">
    <citation type="submission" date="2024-02" db="EMBL/GenBank/DDBJ databases">
        <title>The Genome Sequence of Enterococcus sp. DIV0159.</title>
        <authorList>
            <person name="Earl A."/>
            <person name="Manson A."/>
            <person name="Gilmore M."/>
            <person name="Sanders J."/>
            <person name="Shea T."/>
            <person name="Howe W."/>
            <person name="Livny J."/>
            <person name="Cuomo C."/>
            <person name="Neafsey D."/>
            <person name="Birren B."/>
        </authorList>
    </citation>
    <scope>NUCLEOTIDE SEQUENCE [LARGE SCALE GENOMIC DNA]</scope>
    <source>
        <strain evidence="2 3">665A</strain>
    </source>
</reference>
<evidence type="ECO:0000313" key="3">
    <source>
        <dbReference type="Proteomes" id="UP000664357"/>
    </source>
</evidence>
<dbReference type="InterPro" id="IPR001387">
    <property type="entry name" value="Cro/C1-type_HTH"/>
</dbReference>
<protein>
    <recommendedName>
        <fullName evidence="1">HTH cro/C1-type domain-containing protein</fullName>
    </recommendedName>
</protein>
<dbReference type="InterPro" id="IPR010982">
    <property type="entry name" value="Lambda_DNA-bd_dom_sf"/>
</dbReference>
<dbReference type="Pfam" id="PF01381">
    <property type="entry name" value="HTH_3"/>
    <property type="match status" value="1"/>
</dbReference>
<dbReference type="SUPFAM" id="SSF47413">
    <property type="entry name" value="lambda repressor-like DNA-binding domains"/>
    <property type="match status" value="1"/>
</dbReference>
<dbReference type="EMBL" id="JAFREL020000001">
    <property type="protein sequence ID" value="MEO1768515.1"/>
    <property type="molecule type" value="Genomic_DNA"/>
</dbReference>
<gene>
    <name evidence="2" type="ORF">JZO67_000426</name>
</gene>
<sequence>MEGKLFRQLRKERGLSMQELANEWNSVAFISKFEKGNTNISFKRFEQLLNGINVTMEEFLYLRSQAEEQSVYNYLSDHPFYLSGKFVAYLDQIFHCNHLANKSGDFAKGQEEMRQLEKAIAQETNWGKFLGILCQLLVLNYQVNEEGKAGKTVDLDHLFKQSHTLSAPIVSYLYKIDNWGVFEVMLFRFFQFSFPVETTRQLLRTAVARTKKQEGLQAMQGMRFELLFGTCTTFINFQKLSWAQEVLKEAEELLYDQGDLLNSSKLLFYQGWLKIASGSVEMGKQKCDQALSIFRILQQPEMQQEYSDLFSTILKNREEPNNCLVFA</sequence>
<dbReference type="NCBIfam" id="TIGR01716">
    <property type="entry name" value="RGG_Cterm"/>
    <property type="match status" value="1"/>
</dbReference>
<evidence type="ECO:0000259" key="1">
    <source>
        <dbReference type="PROSITE" id="PS50943"/>
    </source>
</evidence>
<dbReference type="PANTHER" id="PTHR37038">
    <property type="entry name" value="TRANSCRIPTIONAL REGULATOR-RELATED"/>
    <property type="match status" value="1"/>
</dbReference>
<dbReference type="RefSeq" id="WP_207705248.1">
    <property type="nucleotide sequence ID" value="NZ_JAFREL020000001.1"/>
</dbReference>
<evidence type="ECO:0000313" key="2">
    <source>
        <dbReference type="EMBL" id="MEO1768515.1"/>
    </source>
</evidence>
<organism evidence="2 3">
    <name type="scientific">Candidatus Enterococcus ferrettii</name>
    <dbReference type="NCBI Taxonomy" id="2815324"/>
    <lineage>
        <taxon>Bacteria</taxon>
        <taxon>Bacillati</taxon>
        <taxon>Bacillota</taxon>
        <taxon>Bacilli</taxon>
        <taxon>Lactobacillales</taxon>
        <taxon>Enterococcaceae</taxon>
        <taxon>Enterococcus</taxon>
    </lineage>
</organism>
<dbReference type="Proteomes" id="UP000664357">
    <property type="component" value="Unassembled WGS sequence"/>
</dbReference>
<feature type="domain" description="HTH cro/C1-type" evidence="1">
    <location>
        <begin position="6"/>
        <end position="59"/>
    </location>
</feature>
<dbReference type="InterPro" id="IPR053163">
    <property type="entry name" value="HTH-type_regulator_Rgg"/>
</dbReference>
<dbReference type="Gene3D" id="1.10.260.40">
    <property type="entry name" value="lambda repressor-like DNA-binding domains"/>
    <property type="match status" value="1"/>
</dbReference>
<dbReference type="PROSITE" id="PS50943">
    <property type="entry name" value="HTH_CROC1"/>
    <property type="match status" value="1"/>
</dbReference>
<dbReference type="Pfam" id="PF21259">
    <property type="entry name" value="Rgg_C"/>
    <property type="match status" value="1"/>
</dbReference>
<reference evidence="2 3" key="1">
    <citation type="submission" date="2021-03" db="EMBL/GenBank/DDBJ databases">
        <authorList>
            <person name="Gilmore M.S."/>
            <person name="Schwartzman J."/>
            <person name="Van Tyne D."/>
            <person name="Martin M."/>
            <person name="Earl A.M."/>
            <person name="Manson A.L."/>
            <person name="Straub T."/>
            <person name="Salamzade R."/>
            <person name="Saavedra J."/>
            <person name="Lebreton F."/>
            <person name="Prichula J."/>
            <person name="Schaufler K."/>
            <person name="Gaca A."/>
            <person name="Sgardioli B."/>
            <person name="Wagenaar J."/>
            <person name="Strong T."/>
        </authorList>
    </citation>
    <scope>NUCLEOTIDE SEQUENCE [LARGE SCALE GENOMIC DNA]</scope>
    <source>
        <strain evidence="2 3">665A</strain>
    </source>
</reference>
<keyword evidence="3" id="KW-1185">Reference proteome</keyword>
<name>A0ABV0EKM8_9ENTE</name>
<accession>A0ABV0EKM8</accession>
<dbReference type="InterPro" id="IPR010057">
    <property type="entry name" value="Transcription_activator_Rgg_C"/>
</dbReference>